<evidence type="ECO:0000256" key="1">
    <source>
        <dbReference type="SAM" id="MobiDB-lite"/>
    </source>
</evidence>
<dbReference type="RefSeq" id="WP_005359654.1">
    <property type="nucleotide sequence ID" value="NZ_QRKN01000001.1"/>
</dbReference>
<reference evidence="2 3" key="1">
    <citation type="submission" date="2018-08" db="EMBL/GenBank/DDBJ databases">
        <title>A genome reference for cultivated species of the human gut microbiota.</title>
        <authorList>
            <person name="Zou Y."/>
            <person name="Xue W."/>
            <person name="Luo G."/>
        </authorList>
    </citation>
    <scope>NUCLEOTIDE SEQUENCE [LARGE SCALE GENOMIC DNA]</scope>
    <source>
        <strain evidence="2 3">AM16-11</strain>
    </source>
</reference>
<protein>
    <submittedName>
        <fullName evidence="2">Phage tail assembly protein</fullName>
    </submittedName>
</protein>
<sequence length="123" mass="13591">MEDVKQTAVATEEKKTNVTESDTDGLNYTHVFKKPFEFEGKTYDKLTFDFEGLLGSDMIAVENEMAAVGEYVLSPEISTSFLSKMAARAAGVGSDLIEHLPIRDFGKIKNKSRDFLVTTGLTD</sequence>
<gene>
    <name evidence="2" type="ORF">DW172_01465</name>
</gene>
<accession>A0A414ZQA1</accession>
<proteinExistence type="predicted"/>
<feature type="region of interest" description="Disordered" evidence="1">
    <location>
        <begin position="1"/>
        <end position="21"/>
    </location>
</feature>
<dbReference type="Proteomes" id="UP000285865">
    <property type="component" value="Unassembled WGS sequence"/>
</dbReference>
<organism evidence="2 3">
    <name type="scientific">Agathobacter rectalis</name>
    <dbReference type="NCBI Taxonomy" id="39491"/>
    <lineage>
        <taxon>Bacteria</taxon>
        <taxon>Bacillati</taxon>
        <taxon>Bacillota</taxon>
        <taxon>Clostridia</taxon>
        <taxon>Lachnospirales</taxon>
        <taxon>Lachnospiraceae</taxon>
        <taxon>Agathobacter</taxon>
    </lineage>
</organism>
<evidence type="ECO:0000313" key="3">
    <source>
        <dbReference type="Proteomes" id="UP000285865"/>
    </source>
</evidence>
<name>A0A414ZQA1_9FIRM</name>
<dbReference type="AlphaFoldDB" id="A0A414ZQA1"/>
<dbReference type="EMBL" id="QRKN01000001">
    <property type="protein sequence ID" value="RHI25388.1"/>
    <property type="molecule type" value="Genomic_DNA"/>
</dbReference>
<evidence type="ECO:0000313" key="2">
    <source>
        <dbReference type="EMBL" id="RHI25388.1"/>
    </source>
</evidence>
<comment type="caution">
    <text evidence="2">The sequence shown here is derived from an EMBL/GenBank/DDBJ whole genome shotgun (WGS) entry which is preliminary data.</text>
</comment>